<dbReference type="FunFam" id="1.25.40.10:FF:000470">
    <property type="entry name" value="Pentatricopeptide repeat-containing protein At5g66520"/>
    <property type="match status" value="1"/>
</dbReference>
<evidence type="ECO:0000256" key="1">
    <source>
        <dbReference type="ARBA" id="ARBA00022737"/>
    </source>
</evidence>
<organism evidence="3 4">
    <name type="scientific">Abeliophyllum distichum</name>
    <dbReference type="NCBI Taxonomy" id="126358"/>
    <lineage>
        <taxon>Eukaryota</taxon>
        <taxon>Viridiplantae</taxon>
        <taxon>Streptophyta</taxon>
        <taxon>Embryophyta</taxon>
        <taxon>Tracheophyta</taxon>
        <taxon>Spermatophyta</taxon>
        <taxon>Magnoliopsida</taxon>
        <taxon>eudicotyledons</taxon>
        <taxon>Gunneridae</taxon>
        <taxon>Pentapetalae</taxon>
        <taxon>asterids</taxon>
        <taxon>lamiids</taxon>
        <taxon>Lamiales</taxon>
        <taxon>Oleaceae</taxon>
        <taxon>Forsythieae</taxon>
        <taxon>Abeliophyllum</taxon>
    </lineage>
</organism>
<dbReference type="EMBL" id="JBFOLK010000008">
    <property type="protein sequence ID" value="KAL2492985.1"/>
    <property type="molecule type" value="Genomic_DNA"/>
</dbReference>
<dbReference type="PANTHER" id="PTHR47926">
    <property type="entry name" value="PENTATRICOPEPTIDE REPEAT-CONTAINING PROTEIN"/>
    <property type="match status" value="1"/>
</dbReference>
<gene>
    <name evidence="3" type="ORF">Adt_28613</name>
</gene>
<feature type="repeat" description="PPR" evidence="2">
    <location>
        <begin position="74"/>
        <end position="104"/>
    </location>
</feature>
<protein>
    <submittedName>
        <fullName evidence="3">Pentatricopeptide repeat-containing protein</fullName>
    </submittedName>
</protein>
<feature type="repeat" description="PPR" evidence="2">
    <location>
        <begin position="175"/>
        <end position="209"/>
    </location>
</feature>
<dbReference type="Proteomes" id="UP001604336">
    <property type="component" value="Unassembled WGS sequence"/>
</dbReference>
<evidence type="ECO:0000313" key="4">
    <source>
        <dbReference type="Proteomes" id="UP001604336"/>
    </source>
</evidence>
<keyword evidence="1" id="KW-0677">Repeat</keyword>
<accession>A0ABD1RX26</accession>
<feature type="repeat" description="PPR" evidence="2">
    <location>
        <begin position="245"/>
        <end position="279"/>
    </location>
</feature>
<dbReference type="Pfam" id="PF20431">
    <property type="entry name" value="E_motif"/>
    <property type="match status" value="1"/>
</dbReference>
<evidence type="ECO:0000256" key="2">
    <source>
        <dbReference type="PROSITE-ProRule" id="PRU00708"/>
    </source>
</evidence>
<dbReference type="NCBIfam" id="TIGR00756">
    <property type="entry name" value="PPR"/>
    <property type="match status" value="4"/>
</dbReference>
<dbReference type="InterPro" id="IPR046960">
    <property type="entry name" value="PPR_At4g14850-like_plant"/>
</dbReference>
<sequence>MTINNQISKAKSLLPLFKKCSTMREMKQVHAHVITNGIFQNLYLIGKIIGFCAVSAQGSMDYAVTVFAKTEKPDGFLWNTMIRGFVRTNQVDEIFKYYKKMQENCGVADNFTFSFLLKICGQLSSVKLGKQMHCSVLKHGLENHVHVSNTLIHMYGMLRVIGTAKELFDEMPEPGLVAWNTVIDCHVYCAKYKEALELFLKMYGSGIAFDEATLVVILSACSALGVLDFGKWVHSLAGNTGFTGLVSVCNSLIDMYAKCGAVEEAYKVFDNMLERNLVTWNTMMLGLGMNGHAHEALEFFSKFLHEKLETPNDVTFLGVLCACSHAGLIEEGRRYFCCMIDEYHIRPNIKHYGCMVDILGRAGLVEEAYRLIMSMPMECNAIVWRTLLAACRVHGKVELGKQVRRHLLEVEPDHSSDYVLLANMHAGTGQWNDMMEERKLMQDRGIQKPKPGNSFVGLLQDGNLAENLFQVLKKRNPPSAGVLPRTYCAHPHIENGGQELQDNYSSMTDNSTIRPRGVVRTDCRAADHLASISWRE</sequence>
<dbReference type="PANTHER" id="PTHR47926:SF391">
    <property type="entry name" value="TETRATRICOPEPTIDE-LIKE HELICAL DOMAIN SUPERFAMILY"/>
    <property type="match status" value="1"/>
</dbReference>
<dbReference type="InterPro" id="IPR002885">
    <property type="entry name" value="PPR_rpt"/>
</dbReference>
<dbReference type="Pfam" id="PF01535">
    <property type="entry name" value="PPR"/>
    <property type="match status" value="5"/>
</dbReference>
<dbReference type="FunFam" id="1.25.40.10:FF:000345">
    <property type="entry name" value="Pentatricopeptide repeat-containing protein"/>
    <property type="match status" value="1"/>
</dbReference>
<dbReference type="InterPro" id="IPR046848">
    <property type="entry name" value="E_motif"/>
</dbReference>
<keyword evidence="4" id="KW-1185">Reference proteome</keyword>
<dbReference type="InterPro" id="IPR011990">
    <property type="entry name" value="TPR-like_helical_dom_sf"/>
</dbReference>
<dbReference type="AlphaFoldDB" id="A0ABD1RX26"/>
<dbReference type="PROSITE" id="PS51375">
    <property type="entry name" value="PPR"/>
    <property type="match status" value="3"/>
</dbReference>
<reference evidence="4" key="1">
    <citation type="submission" date="2024-07" db="EMBL/GenBank/DDBJ databases">
        <title>Two chromosome-level genome assemblies of Korean endemic species Abeliophyllum distichum and Forsythia ovata (Oleaceae).</title>
        <authorList>
            <person name="Jang H."/>
        </authorList>
    </citation>
    <scope>NUCLEOTIDE SEQUENCE [LARGE SCALE GENOMIC DNA]</scope>
</reference>
<dbReference type="Pfam" id="PF13041">
    <property type="entry name" value="PPR_2"/>
    <property type="match status" value="2"/>
</dbReference>
<evidence type="ECO:0000313" key="3">
    <source>
        <dbReference type="EMBL" id="KAL2492985.1"/>
    </source>
</evidence>
<name>A0ABD1RX26_9LAMI</name>
<dbReference type="Gene3D" id="1.25.40.10">
    <property type="entry name" value="Tetratricopeptide repeat domain"/>
    <property type="match status" value="4"/>
</dbReference>
<proteinExistence type="predicted"/>
<comment type="caution">
    <text evidence="3">The sequence shown here is derived from an EMBL/GenBank/DDBJ whole genome shotgun (WGS) entry which is preliminary data.</text>
</comment>